<evidence type="ECO:0000313" key="2">
    <source>
        <dbReference type="EMBL" id="MDC2888143.1"/>
    </source>
</evidence>
<reference evidence="2 3" key="1">
    <citation type="submission" date="2023-01" db="EMBL/GenBank/DDBJ databases">
        <title>Psychrosphaera sp. nov., isolated from marine algae.</title>
        <authorList>
            <person name="Bayburt H."/>
            <person name="Choi B.J."/>
            <person name="Kim J.M."/>
            <person name="Choi D.G."/>
            <person name="Jeon C.O."/>
        </authorList>
    </citation>
    <scope>NUCLEOTIDE SEQUENCE [LARGE SCALE GENOMIC DNA]</scope>
    <source>
        <strain evidence="2 3">G1-22</strain>
    </source>
</reference>
<gene>
    <name evidence="2" type="ORF">PN838_04120</name>
</gene>
<dbReference type="EMBL" id="JAQOMS010000002">
    <property type="protein sequence ID" value="MDC2888143.1"/>
    <property type="molecule type" value="Genomic_DNA"/>
</dbReference>
<feature type="chain" id="PRO_5045761008" evidence="1">
    <location>
        <begin position="22"/>
        <end position="151"/>
    </location>
</feature>
<organism evidence="2 3">
    <name type="scientific">Psychrosphaera algicola</name>
    <dbReference type="NCBI Taxonomy" id="3023714"/>
    <lineage>
        <taxon>Bacteria</taxon>
        <taxon>Pseudomonadati</taxon>
        <taxon>Pseudomonadota</taxon>
        <taxon>Gammaproteobacteria</taxon>
        <taxon>Alteromonadales</taxon>
        <taxon>Pseudoalteromonadaceae</taxon>
        <taxon>Psychrosphaera</taxon>
    </lineage>
</organism>
<sequence length="151" mass="16689">MNKHISAFMILIISILVSLLAGCSDDSSTKPTEIAKEVIQCSEVTIPDDMDCMPWDNRDITVYAPSLPIKGIAILLHGAPMTPKKVNTIFNAKLLGDTQSLLVATPQGINRFWGWDSVNDTENKLGDVNFLSSVIDQLKIEYNITSDIVYF</sequence>
<accession>A0ABT5F9D4</accession>
<keyword evidence="1" id="KW-0732">Signal</keyword>
<dbReference type="RefSeq" id="WP_272179843.1">
    <property type="nucleotide sequence ID" value="NZ_JAQOMS010000002.1"/>
</dbReference>
<evidence type="ECO:0000256" key="1">
    <source>
        <dbReference type="SAM" id="SignalP"/>
    </source>
</evidence>
<proteinExistence type="predicted"/>
<name>A0ABT5F9D4_9GAMM</name>
<protein>
    <submittedName>
        <fullName evidence="2">Uncharacterized protein</fullName>
    </submittedName>
</protein>
<comment type="caution">
    <text evidence="2">The sequence shown here is derived from an EMBL/GenBank/DDBJ whole genome shotgun (WGS) entry which is preliminary data.</text>
</comment>
<evidence type="ECO:0000313" key="3">
    <source>
        <dbReference type="Proteomes" id="UP001528411"/>
    </source>
</evidence>
<dbReference type="PROSITE" id="PS51257">
    <property type="entry name" value="PROKAR_LIPOPROTEIN"/>
    <property type="match status" value="1"/>
</dbReference>
<keyword evidence="3" id="KW-1185">Reference proteome</keyword>
<feature type="signal peptide" evidence="1">
    <location>
        <begin position="1"/>
        <end position="21"/>
    </location>
</feature>
<dbReference type="Proteomes" id="UP001528411">
    <property type="component" value="Unassembled WGS sequence"/>
</dbReference>